<reference evidence="4 5" key="1">
    <citation type="submission" date="2018-09" db="EMBL/GenBank/DDBJ databases">
        <title>YIM PH21274 draft genome.</title>
        <authorList>
            <person name="Miao C."/>
        </authorList>
    </citation>
    <scope>NUCLEOTIDE SEQUENCE [LARGE SCALE GENOMIC DNA]</scope>
    <source>
        <strain evidence="4 5">YIM PH 21724</strain>
    </source>
</reference>
<dbReference type="PROSITE" id="PS50222">
    <property type="entry name" value="EF_HAND_2"/>
    <property type="match status" value="2"/>
</dbReference>
<dbReference type="RefSeq" id="WP_120043038.1">
    <property type="nucleotide sequence ID" value="NZ_QZFU01000028.1"/>
</dbReference>
<dbReference type="Pfam" id="PF13202">
    <property type="entry name" value="EF-hand_5"/>
    <property type="match status" value="1"/>
</dbReference>
<protein>
    <submittedName>
        <fullName evidence="4">EF-hand domain-containing protein</fullName>
    </submittedName>
</protein>
<dbReference type="SUPFAM" id="SSF47473">
    <property type="entry name" value="EF-hand"/>
    <property type="match status" value="1"/>
</dbReference>
<dbReference type="OrthoDB" id="3377852at2"/>
<sequence>MPTALRIRKLRRVFDAYDLDRDGIIEESDILALVHIWCETYELEPDSPGWTDIDSKTRAMFRDIPGLDGAEKVRAEEWIAMADHPDFARFVESVAIPHSMAVFTAADKDGDGRISAREMLAAQIKAGMSLQEADQAFALLDADGDGYLTYDEYIQALREFYLSDDPAAHGNRIAGEL</sequence>
<dbReference type="AlphaFoldDB" id="A0A3A4KRJ6"/>
<keyword evidence="2" id="KW-0677">Repeat</keyword>
<dbReference type="SMART" id="SM00054">
    <property type="entry name" value="EFh"/>
    <property type="match status" value="3"/>
</dbReference>
<dbReference type="Pfam" id="PF13499">
    <property type="entry name" value="EF-hand_7"/>
    <property type="match status" value="1"/>
</dbReference>
<gene>
    <name evidence="4" type="ORF">D5S18_22290</name>
</gene>
<accession>A0A3A4KRJ6</accession>
<organism evidence="4 5">
    <name type="scientific">Nocardia panacis</name>
    <dbReference type="NCBI Taxonomy" id="2340916"/>
    <lineage>
        <taxon>Bacteria</taxon>
        <taxon>Bacillati</taxon>
        <taxon>Actinomycetota</taxon>
        <taxon>Actinomycetes</taxon>
        <taxon>Mycobacteriales</taxon>
        <taxon>Nocardiaceae</taxon>
        <taxon>Nocardia</taxon>
    </lineage>
</organism>
<evidence type="ECO:0000259" key="3">
    <source>
        <dbReference type="PROSITE" id="PS50222"/>
    </source>
</evidence>
<evidence type="ECO:0000313" key="4">
    <source>
        <dbReference type="EMBL" id="RJO72512.1"/>
    </source>
</evidence>
<dbReference type="InterPro" id="IPR028846">
    <property type="entry name" value="Recoverin"/>
</dbReference>
<dbReference type="Gene3D" id="1.10.238.10">
    <property type="entry name" value="EF-hand"/>
    <property type="match status" value="1"/>
</dbReference>
<evidence type="ECO:0000313" key="5">
    <source>
        <dbReference type="Proteomes" id="UP000266677"/>
    </source>
</evidence>
<evidence type="ECO:0000256" key="1">
    <source>
        <dbReference type="ARBA" id="ARBA00022723"/>
    </source>
</evidence>
<name>A0A3A4KRJ6_9NOCA</name>
<keyword evidence="1" id="KW-0479">Metal-binding</keyword>
<dbReference type="InterPro" id="IPR018247">
    <property type="entry name" value="EF_Hand_1_Ca_BS"/>
</dbReference>
<dbReference type="CDD" id="cd00051">
    <property type="entry name" value="EFh"/>
    <property type="match status" value="1"/>
</dbReference>
<comment type="caution">
    <text evidence="4">The sequence shown here is derived from an EMBL/GenBank/DDBJ whole genome shotgun (WGS) entry which is preliminary data.</text>
</comment>
<feature type="domain" description="EF-hand" evidence="3">
    <location>
        <begin position="5"/>
        <end position="40"/>
    </location>
</feature>
<proteinExistence type="predicted"/>
<dbReference type="Proteomes" id="UP000266677">
    <property type="component" value="Unassembled WGS sequence"/>
</dbReference>
<feature type="domain" description="EF-hand" evidence="3">
    <location>
        <begin position="128"/>
        <end position="163"/>
    </location>
</feature>
<dbReference type="PANTHER" id="PTHR23055">
    <property type="entry name" value="CALCIUM BINDING PROTEINS"/>
    <property type="match status" value="1"/>
</dbReference>
<dbReference type="PROSITE" id="PS00018">
    <property type="entry name" value="EF_HAND_1"/>
    <property type="match status" value="2"/>
</dbReference>
<dbReference type="InterPro" id="IPR011992">
    <property type="entry name" value="EF-hand-dom_pair"/>
</dbReference>
<keyword evidence="5" id="KW-1185">Reference proteome</keyword>
<dbReference type="InterPro" id="IPR002048">
    <property type="entry name" value="EF_hand_dom"/>
</dbReference>
<dbReference type="EMBL" id="QZFU01000028">
    <property type="protein sequence ID" value="RJO72512.1"/>
    <property type="molecule type" value="Genomic_DNA"/>
</dbReference>
<dbReference type="GO" id="GO:0005509">
    <property type="term" value="F:calcium ion binding"/>
    <property type="evidence" value="ECO:0007669"/>
    <property type="project" value="InterPro"/>
</dbReference>
<evidence type="ECO:0000256" key="2">
    <source>
        <dbReference type="ARBA" id="ARBA00022737"/>
    </source>
</evidence>